<dbReference type="EMBL" id="JABAEW010000009">
    <property type="protein sequence ID" value="NMD86305.1"/>
    <property type="molecule type" value="Genomic_DNA"/>
</dbReference>
<sequence length="275" mass="28752">MAFYQPVTPGDAVSHSARRENDISALLNRFGGISAVNAKPGAADAFRLAVYNSTSEEIPAGTALEIDPEKKISGDALPVKPANRPAAFYLVTAEKTPPNRITSAVLMGVVTVRLAAALPAGTQYVAPDGTGKFNRAAGGCARVLAASDAAAIVLLGGSAAGYTGSFAVTQDAEGLLKVGPGWLNRNGIKYDYITMAGGGIKPKNGYLCITSRPIDKKGEWSDPECEILDNPSQLAFPLAQITVEETSGRKTVAIRQFPVTVATILYSVRCPIAEL</sequence>
<evidence type="ECO:0000313" key="1">
    <source>
        <dbReference type="EMBL" id="NMD86305.1"/>
    </source>
</evidence>
<dbReference type="Proteomes" id="UP000576225">
    <property type="component" value="Unassembled WGS sequence"/>
</dbReference>
<protein>
    <submittedName>
        <fullName evidence="1">Uncharacterized protein</fullName>
    </submittedName>
</protein>
<reference evidence="1 2" key="1">
    <citation type="submission" date="2020-04" db="EMBL/GenBank/DDBJ databases">
        <authorList>
            <person name="Hitch T.C.A."/>
            <person name="Wylensek D."/>
            <person name="Clavel T."/>
        </authorList>
    </citation>
    <scope>NUCLEOTIDE SEQUENCE [LARGE SCALE GENOMIC DNA]</scope>
    <source>
        <strain evidence="1 2">COR2-253-APC-1A</strain>
    </source>
</reference>
<comment type="caution">
    <text evidence="1">The sequence shown here is derived from an EMBL/GenBank/DDBJ whole genome shotgun (WGS) entry which is preliminary data.</text>
</comment>
<proteinExistence type="predicted"/>
<organism evidence="1 2">
    <name type="scientific">Victivallis vadensis</name>
    <dbReference type="NCBI Taxonomy" id="172901"/>
    <lineage>
        <taxon>Bacteria</taxon>
        <taxon>Pseudomonadati</taxon>
        <taxon>Lentisphaerota</taxon>
        <taxon>Lentisphaeria</taxon>
        <taxon>Victivallales</taxon>
        <taxon>Victivallaceae</taxon>
        <taxon>Victivallis</taxon>
    </lineage>
</organism>
<dbReference type="AlphaFoldDB" id="A0A848ASF9"/>
<evidence type="ECO:0000313" key="2">
    <source>
        <dbReference type="Proteomes" id="UP000576225"/>
    </source>
</evidence>
<gene>
    <name evidence="1" type="ORF">HF882_06870</name>
</gene>
<dbReference type="RefSeq" id="WP_168962098.1">
    <property type="nucleotide sequence ID" value="NZ_JABAEW010000009.1"/>
</dbReference>
<name>A0A848ASF9_9BACT</name>
<accession>A0A848ASF9</accession>